<dbReference type="PROSITE" id="PS51379">
    <property type="entry name" value="4FE4S_FER_2"/>
    <property type="match status" value="1"/>
</dbReference>
<dbReference type="PANTHER" id="PTHR47153">
    <property type="entry name" value="LACTATE UTILIZATION PROTEIN B"/>
    <property type="match status" value="1"/>
</dbReference>
<keyword evidence="6" id="KW-0408">Iron</keyword>
<dbReference type="Pfam" id="PF02589">
    <property type="entry name" value="LUD_dom"/>
    <property type="match status" value="1"/>
</dbReference>
<dbReference type="Proteomes" id="UP000642748">
    <property type="component" value="Unassembled WGS sequence"/>
</dbReference>
<dbReference type="InterPro" id="IPR003741">
    <property type="entry name" value="LUD_dom"/>
</dbReference>
<keyword evidence="1" id="KW-0813">Transport</keyword>
<evidence type="ECO:0000256" key="6">
    <source>
        <dbReference type="ARBA" id="ARBA00023004"/>
    </source>
</evidence>
<dbReference type="PANTHER" id="PTHR47153:SF2">
    <property type="entry name" value="LACTATE UTILIZATION PROTEIN B"/>
    <property type="match status" value="1"/>
</dbReference>
<evidence type="ECO:0000256" key="7">
    <source>
        <dbReference type="ARBA" id="ARBA00023014"/>
    </source>
</evidence>
<dbReference type="InterPro" id="IPR004452">
    <property type="entry name" value="LutB/LldF"/>
</dbReference>
<evidence type="ECO:0000256" key="2">
    <source>
        <dbReference type="ARBA" id="ARBA00022485"/>
    </source>
</evidence>
<dbReference type="InterPro" id="IPR024185">
    <property type="entry name" value="FTHF_cligase-like_sf"/>
</dbReference>
<dbReference type="GO" id="GO:0046872">
    <property type="term" value="F:metal ion binding"/>
    <property type="evidence" value="ECO:0007669"/>
    <property type="project" value="UniProtKB-KW"/>
</dbReference>
<dbReference type="AlphaFoldDB" id="A0A8J3VV99"/>
<accession>A0A8J3VV99</accession>
<evidence type="ECO:0000256" key="1">
    <source>
        <dbReference type="ARBA" id="ARBA00022448"/>
    </source>
</evidence>
<dbReference type="Gene3D" id="1.10.1060.10">
    <property type="entry name" value="Alpha-helical ferredoxin"/>
    <property type="match status" value="1"/>
</dbReference>
<gene>
    <name evidence="10" type="ORF">Raf01_85840</name>
</gene>
<proteinExistence type="predicted"/>
<comment type="caution">
    <text evidence="10">The sequence shown here is derived from an EMBL/GenBank/DDBJ whole genome shotgun (WGS) entry which is preliminary data.</text>
</comment>
<protein>
    <submittedName>
        <fullName evidence="10">Iron-sulfur cluster-binding protein</fullName>
    </submittedName>
</protein>
<dbReference type="EMBL" id="BONZ01000095">
    <property type="protein sequence ID" value="GIH20412.1"/>
    <property type="molecule type" value="Genomic_DNA"/>
</dbReference>
<evidence type="ECO:0000256" key="4">
    <source>
        <dbReference type="ARBA" id="ARBA00022737"/>
    </source>
</evidence>
<reference evidence="10" key="1">
    <citation type="submission" date="2021-01" db="EMBL/GenBank/DDBJ databases">
        <title>Whole genome shotgun sequence of Rugosimonospora africana NBRC 104875.</title>
        <authorList>
            <person name="Komaki H."/>
            <person name="Tamura T."/>
        </authorList>
    </citation>
    <scope>NUCLEOTIDE SEQUENCE</scope>
    <source>
        <strain evidence="10">NBRC 104875</strain>
    </source>
</reference>
<keyword evidence="5" id="KW-0249">Electron transport</keyword>
<dbReference type="Pfam" id="PF13183">
    <property type="entry name" value="Fer4_8"/>
    <property type="match status" value="1"/>
</dbReference>
<keyword evidence="2" id="KW-0004">4Fe-4S</keyword>
<dbReference type="Gene3D" id="3.40.50.10420">
    <property type="entry name" value="NagB/RpiA/CoA transferase-like"/>
    <property type="match status" value="1"/>
</dbReference>
<organism evidence="10 11">
    <name type="scientific">Rugosimonospora africana</name>
    <dbReference type="NCBI Taxonomy" id="556532"/>
    <lineage>
        <taxon>Bacteria</taxon>
        <taxon>Bacillati</taxon>
        <taxon>Actinomycetota</taxon>
        <taxon>Actinomycetes</taxon>
        <taxon>Micromonosporales</taxon>
        <taxon>Micromonosporaceae</taxon>
        <taxon>Rugosimonospora</taxon>
    </lineage>
</organism>
<feature type="domain" description="4Fe-4S ferredoxin-type" evidence="9">
    <location>
        <begin position="360"/>
        <end position="390"/>
    </location>
</feature>
<dbReference type="InterPro" id="IPR017896">
    <property type="entry name" value="4Fe4S_Fe-S-bd"/>
</dbReference>
<dbReference type="GO" id="GO:0006089">
    <property type="term" value="P:lactate metabolic process"/>
    <property type="evidence" value="ECO:0007669"/>
    <property type="project" value="InterPro"/>
</dbReference>
<keyword evidence="7" id="KW-0411">Iron-sulfur</keyword>
<evidence type="ECO:0000256" key="8">
    <source>
        <dbReference type="SAM" id="MobiDB-lite"/>
    </source>
</evidence>
<dbReference type="PROSITE" id="PS00198">
    <property type="entry name" value="4FE4S_FER_1"/>
    <property type="match status" value="1"/>
</dbReference>
<evidence type="ECO:0000259" key="9">
    <source>
        <dbReference type="PROSITE" id="PS51379"/>
    </source>
</evidence>
<name>A0A8J3VV99_9ACTN</name>
<dbReference type="InterPro" id="IPR017900">
    <property type="entry name" value="4Fe4S_Fe_S_CS"/>
</dbReference>
<evidence type="ECO:0000256" key="5">
    <source>
        <dbReference type="ARBA" id="ARBA00022982"/>
    </source>
</evidence>
<evidence type="ECO:0000256" key="3">
    <source>
        <dbReference type="ARBA" id="ARBA00022723"/>
    </source>
</evidence>
<evidence type="ECO:0000313" key="11">
    <source>
        <dbReference type="Proteomes" id="UP000642748"/>
    </source>
</evidence>
<dbReference type="SUPFAM" id="SSF100950">
    <property type="entry name" value="NagB/RpiA/CoA transferase-like"/>
    <property type="match status" value="1"/>
</dbReference>
<feature type="region of interest" description="Disordered" evidence="8">
    <location>
        <begin position="1"/>
        <end position="64"/>
    </location>
</feature>
<dbReference type="InterPro" id="IPR037171">
    <property type="entry name" value="NagB/RpiA_transferase-like"/>
</dbReference>
<keyword evidence="4" id="KW-0677">Repeat</keyword>
<dbReference type="GO" id="GO:0051539">
    <property type="term" value="F:4 iron, 4 sulfur cluster binding"/>
    <property type="evidence" value="ECO:0007669"/>
    <property type="project" value="UniProtKB-KW"/>
</dbReference>
<dbReference type="SUPFAM" id="SSF46548">
    <property type="entry name" value="alpha-helical ferredoxin"/>
    <property type="match status" value="1"/>
</dbReference>
<keyword evidence="3" id="KW-0479">Metal-binding</keyword>
<keyword evidence="11" id="KW-1185">Reference proteome</keyword>
<sequence>MTAKNPPPDRDASSLDAAGGRMTAKNRPLDRDASSLGAAGGRMTTPTIPERGGHPTFLGMPPFPRTAAEALADPQLRANLQHATTTIRDKRVRAVAELPDWEALRVAGAAIKDDTLARLPELLLQLEERVTAAGGVVHWARDAAEANGIVTAIARQHGTTEIVKIKSMATQEIELNIALAEAGIDVWETDLAELIVQLGHDLPSHILVPAIHRNRSEIRDIFTREMSKVGRPAPDDLTDNPGDLAEAARLHLREKFLRSKVAVSGANFAVADSGTLVILESEGNGRMCLTLPEVLISVVGIEKLVPTWADLEVFLQLLPRSSTAERMNPYTSTFTGITPGDGPQEFHLVLLDNGRTATLTNPTGRQALRCIRCSACLNVCPVYERTGGKAYGSAYPGPIGAIITPQLRGINQHPVDEQTASLPFASSLCGACYDACPVRINIPDVLLDLRARAVSHQRGHLGERAVMSAAKATFASSRRLAAAQRIGGLLLGRTRRLRGGPAWLRTRTPGWARAWFTHRDLAPPATQSFRAWWKKTHR</sequence>
<dbReference type="InterPro" id="IPR009051">
    <property type="entry name" value="Helical_ferredxn"/>
</dbReference>
<evidence type="ECO:0000313" key="10">
    <source>
        <dbReference type="EMBL" id="GIH20412.1"/>
    </source>
</evidence>